<comment type="caution">
    <text evidence="2">The sequence shown here is derived from an EMBL/GenBank/DDBJ whole genome shotgun (WGS) entry which is preliminary data.</text>
</comment>
<proteinExistence type="predicted"/>
<dbReference type="InterPro" id="IPR001878">
    <property type="entry name" value="Znf_CCHC"/>
</dbReference>
<feature type="domain" description="CCHC-type" evidence="1">
    <location>
        <begin position="9"/>
        <end position="25"/>
    </location>
</feature>
<reference evidence="2 3" key="1">
    <citation type="journal article" date="2024" name="Commun. Biol.">
        <title>Comparative genomic analysis of thermophilic fungi reveals convergent evolutionary adaptations and gene losses.</title>
        <authorList>
            <person name="Steindorff A.S."/>
            <person name="Aguilar-Pontes M.V."/>
            <person name="Robinson A.J."/>
            <person name="Andreopoulos B."/>
            <person name="LaButti K."/>
            <person name="Kuo A."/>
            <person name="Mondo S."/>
            <person name="Riley R."/>
            <person name="Otillar R."/>
            <person name="Haridas S."/>
            <person name="Lipzen A."/>
            <person name="Grimwood J."/>
            <person name="Schmutz J."/>
            <person name="Clum A."/>
            <person name="Reid I.D."/>
            <person name="Moisan M.C."/>
            <person name="Butler G."/>
            <person name="Nguyen T.T.M."/>
            <person name="Dewar K."/>
            <person name="Conant G."/>
            <person name="Drula E."/>
            <person name="Henrissat B."/>
            <person name="Hansel C."/>
            <person name="Singer S."/>
            <person name="Hutchinson M.I."/>
            <person name="de Vries R.P."/>
            <person name="Natvig D.O."/>
            <person name="Powell A.J."/>
            <person name="Tsang A."/>
            <person name="Grigoriev I.V."/>
        </authorList>
    </citation>
    <scope>NUCLEOTIDE SEQUENCE [LARGE SCALE GENOMIC DNA]</scope>
    <source>
        <strain evidence="2 3">ATCC 24622</strain>
    </source>
</reference>
<keyword evidence="3" id="KW-1185">Reference proteome</keyword>
<name>A0ABR3WDY6_9PEZI</name>
<organism evidence="2 3">
    <name type="scientific">Phialemonium thermophilum</name>
    <dbReference type="NCBI Taxonomy" id="223376"/>
    <lineage>
        <taxon>Eukaryota</taxon>
        <taxon>Fungi</taxon>
        <taxon>Dikarya</taxon>
        <taxon>Ascomycota</taxon>
        <taxon>Pezizomycotina</taxon>
        <taxon>Sordariomycetes</taxon>
        <taxon>Sordariomycetidae</taxon>
        <taxon>Cephalothecales</taxon>
        <taxon>Cephalothecaceae</taxon>
        <taxon>Phialemonium</taxon>
    </lineage>
</organism>
<dbReference type="Proteomes" id="UP001586593">
    <property type="component" value="Unassembled WGS sequence"/>
</dbReference>
<protein>
    <recommendedName>
        <fullName evidence="1">CCHC-type domain-containing protein</fullName>
    </recommendedName>
</protein>
<evidence type="ECO:0000313" key="3">
    <source>
        <dbReference type="Proteomes" id="UP001586593"/>
    </source>
</evidence>
<evidence type="ECO:0000259" key="1">
    <source>
        <dbReference type="SMART" id="SM00343"/>
    </source>
</evidence>
<accession>A0ABR3WDY6</accession>
<dbReference type="SMART" id="SM00343">
    <property type="entry name" value="ZnF_C2HC"/>
    <property type="match status" value="3"/>
</dbReference>
<evidence type="ECO:0000313" key="2">
    <source>
        <dbReference type="EMBL" id="KAL1859594.1"/>
    </source>
</evidence>
<dbReference type="EMBL" id="JAZHXJ010000490">
    <property type="protein sequence ID" value="KAL1859594.1"/>
    <property type="molecule type" value="Genomic_DNA"/>
</dbReference>
<feature type="domain" description="CCHC-type" evidence="1">
    <location>
        <begin position="28"/>
        <end position="44"/>
    </location>
</feature>
<dbReference type="Gene3D" id="4.10.60.10">
    <property type="entry name" value="Zinc finger, CCHC-type"/>
    <property type="match status" value="1"/>
</dbReference>
<gene>
    <name evidence="2" type="ORF">VTK73DRAFT_7567</name>
</gene>
<sequence length="674" mass="75778">MLPYGDQRVCTRCGRCGVTQATCPKCKTCSYCRQSGHLIANCPRCPACYLCGLKGHRAIHCRTAPRVAPKPEVRSIPRIQASSCAKPLSPRGNRALNLIITPGSHDDQAWTDLPQDIRDSVPRQSPVGVPTLEKECVNMLQDILDNRLSCKLPDFYHCQYLEAIQAHGGVSHVAQNLLGSVSPEIRRLEGRPINAKCLEDVRLQQNTPWSSMGGYLDAITDDRDKNYLRLYVGQSKGLPNRIFDTHRLQMLMFSTKSLHYFIVWLGNGHRQARFVQLWAVPEGTAWDSWQQIRFNLLESLFCRAFSTHHGSVLPPEDVAAAHCLGYGLNIISPLMQGMFMTQMQKSQQCTAMMRSPDHQIRQFLSFRYQETTRKYIPRYRPWARRDYDAALSDALGSELFESLQLPMHVSNTNLTLGSKKAANHPICGSLSALIGILLGDEGSRGPDDDQNKQEQSQRITLPWVLEQSGFNNQNILAWRHNTATTSSLTSVAAMDLTSHHSILEASSAKVVLMSGSRSVEIMRGVWKDAKPYTLKLRGYSYRIYIARSGKDGFQRLFLSCPQLPMKSWTIDGIYAAKICEILKFAAVATNLQEYITPYFLESSTAISAIVRQRALEKKGFPKMTTDTLTPGLKVWLARKGFLEDSDIRKLEELAGSLIRGLLVLLYVLPRRPSD</sequence>
<feature type="domain" description="CCHC-type" evidence="1">
    <location>
        <begin position="47"/>
        <end position="63"/>
    </location>
</feature>